<evidence type="ECO:0000256" key="2">
    <source>
        <dbReference type="SAM" id="Phobius"/>
    </source>
</evidence>
<keyword evidence="2" id="KW-0812">Transmembrane</keyword>
<name>A0A6C0KH97_9ZZZZ</name>
<sequence>MALQYALFDEEPNNNKNAKNKTVKRRKVTPDLIKKLTKSTYLNEDSDNTDESDLANFIPLNPPKLTSVKDEQPQSVNHENDNDNDNEVKSAQELNPQQSAINYYNQYTPTQYPMHSSQHMSPNSNQLMEKLNYMIQLLEEQQDEKTNTVTEELILYAFLGIFIIFIVDSFARAGKYVR</sequence>
<dbReference type="EMBL" id="MN740877">
    <property type="protein sequence ID" value="QHU16157.1"/>
    <property type="molecule type" value="Genomic_DNA"/>
</dbReference>
<keyword evidence="2" id="KW-1133">Transmembrane helix</keyword>
<feature type="region of interest" description="Disordered" evidence="1">
    <location>
        <begin position="43"/>
        <end position="88"/>
    </location>
</feature>
<feature type="compositionally biased region" description="Acidic residues" evidence="1">
    <location>
        <begin position="44"/>
        <end position="53"/>
    </location>
</feature>
<accession>A0A6C0KH97</accession>
<reference evidence="3" key="1">
    <citation type="journal article" date="2020" name="Nature">
        <title>Giant virus diversity and host interactions through global metagenomics.</title>
        <authorList>
            <person name="Schulz F."/>
            <person name="Roux S."/>
            <person name="Paez-Espino D."/>
            <person name="Jungbluth S."/>
            <person name="Walsh D.A."/>
            <person name="Denef V.J."/>
            <person name="McMahon K.D."/>
            <person name="Konstantinidis K.T."/>
            <person name="Eloe-Fadrosh E.A."/>
            <person name="Kyrpides N.C."/>
            <person name="Woyke T."/>
        </authorList>
    </citation>
    <scope>NUCLEOTIDE SEQUENCE</scope>
    <source>
        <strain evidence="3">GVMAG-S-3300011013-78</strain>
    </source>
</reference>
<dbReference type="AlphaFoldDB" id="A0A6C0KH97"/>
<feature type="transmembrane region" description="Helical" evidence="2">
    <location>
        <begin position="153"/>
        <end position="171"/>
    </location>
</feature>
<evidence type="ECO:0000313" key="3">
    <source>
        <dbReference type="EMBL" id="QHU16157.1"/>
    </source>
</evidence>
<feature type="compositionally biased region" description="Basic and acidic residues" evidence="1">
    <location>
        <begin position="67"/>
        <end position="88"/>
    </location>
</feature>
<feature type="region of interest" description="Disordered" evidence="1">
    <location>
        <begin position="1"/>
        <end position="26"/>
    </location>
</feature>
<keyword evidence="2" id="KW-0472">Membrane</keyword>
<proteinExistence type="predicted"/>
<organism evidence="3">
    <name type="scientific">viral metagenome</name>
    <dbReference type="NCBI Taxonomy" id="1070528"/>
    <lineage>
        <taxon>unclassified sequences</taxon>
        <taxon>metagenomes</taxon>
        <taxon>organismal metagenomes</taxon>
    </lineage>
</organism>
<protein>
    <submittedName>
        <fullName evidence="3">Uncharacterized protein</fullName>
    </submittedName>
</protein>
<evidence type="ECO:0000256" key="1">
    <source>
        <dbReference type="SAM" id="MobiDB-lite"/>
    </source>
</evidence>